<evidence type="ECO:0008006" key="4">
    <source>
        <dbReference type="Google" id="ProtNLM"/>
    </source>
</evidence>
<feature type="compositionally biased region" description="Acidic residues" evidence="1">
    <location>
        <begin position="713"/>
        <end position="724"/>
    </location>
</feature>
<dbReference type="EMBL" id="JAAGAX010000005">
    <property type="protein sequence ID" value="KAF2316458.1"/>
    <property type="molecule type" value="Genomic_DNA"/>
</dbReference>
<dbReference type="Proteomes" id="UP000467840">
    <property type="component" value="Chromosome 15"/>
</dbReference>
<dbReference type="PANTHER" id="PTHR36029:SF1">
    <property type="entry name" value="PROTEIN TPLATE"/>
    <property type="match status" value="1"/>
</dbReference>
<comment type="caution">
    <text evidence="2">The sequence shown here is derived from an EMBL/GenBank/DDBJ whole genome shotgun (WGS) entry which is preliminary data.</text>
</comment>
<feature type="region of interest" description="Disordered" evidence="1">
    <location>
        <begin position="701"/>
        <end position="748"/>
    </location>
</feature>
<protein>
    <recommendedName>
        <fullName evidence="4">Protein TPLATE</fullName>
    </recommendedName>
</protein>
<feature type="compositionally biased region" description="Basic and acidic residues" evidence="1">
    <location>
        <begin position="725"/>
        <end position="739"/>
    </location>
</feature>
<accession>A0A6A6MVP7</accession>
<dbReference type="InterPro" id="IPR037501">
    <property type="entry name" value="TPLATE"/>
</dbReference>
<sequence>MVRNLRAESDRMHALACICRTALCVDLFAKESVRRGQKPLAGTDIASLFEDARVREDLNSVTSKSLFREELVASLVESCFQLSLPLPEQTNSGMESRVIGALAYGTGYGALNWTEPALEVVEVCRPCVKWDCDGRIYAIDCYLKLLVRLCHIYDTRGGVKTVKDGASQDQILNETRLQNLQRELVKDLREVTTPRVCARLIWAVAEHINLDGLDPLLADDPEDTLNIIVSNIHKVLFNIDSSANASNRLQDVQAVLLSAQRLGSRDPRAGQLLTKELEEFRNSGLADSVNKHQCRFILQRIKYVQNHPDSRWAGVSEARGDYPFSHHKLTVQFYEAASAQDRKLEGLVHKAILELWRPDPSELTILLTKGIDSKLLKVMPAAYTLTGSSDPCYVEAYHLADSSDGRITLHLKVLNLTELELNRVDIRVGLSGALYFMDGSPQAVRQLRNLVSQDPVLCSVTVGVSHFERCALFVQVLYYPFYGSGAIGDYDGDYTEEDPQIMRQKRSSRPELGEPVILRCQPYKIPLTELLLPHKISPVEFFRLWPSLPAVAEYTGTYMYEGSGFKATAAQQYGSSPFLSGLKSLSSKPFHSVCSHIIRTVAGFQLCYAAKTWFGGFVGMMVFGASEVSRNVDLGDETTTMLCKFVIRASDASITKEIESDLQGWLDDLTDGGVEYVPEDEVKEAAAERLRISMERIALLKAAQPPPKAPKSDDEEEEEEEAEDEKEKNGEKKDGEKNGKPKGTLSKLTAEEVEHMALQAAVLQEWHMLCKERSTQVN</sequence>
<organism evidence="2 3">
    <name type="scientific">Hevea brasiliensis</name>
    <name type="common">Para rubber tree</name>
    <name type="synonym">Siphonia brasiliensis</name>
    <dbReference type="NCBI Taxonomy" id="3981"/>
    <lineage>
        <taxon>Eukaryota</taxon>
        <taxon>Viridiplantae</taxon>
        <taxon>Streptophyta</taxon>
        <taxon>Embryophyta</taxon>
        <taxon>Tracheophyta</taxon>
        <taxon>Spermatophyta</taxon>
        <taxon>Magnoliopsida</taxon>
        <taxon>eudicotyledons</taxon>
        <taxon>Gunneridae</taxon>
        <taxon>Pentapetalae</taxon>
        <taxon>rosids</taxon>
        <taxon>fabids</taxon>
        <taxon>Malpighiales</taxon>
        <taxon>Euphorbiaceae</taxon>
        <taxon>Crotonoideae</taxon>
        <taxon>Micrandreae</taxon>
        <taxon>Hevea</taxon>
    </lineage>
</organism>
<dbReference type="PANTHER" id="PTHR36029">
    <property type="entry name" value="TSET COMPLEX MEMBER TSTA"/>
    <property type="match status" value="1"/>
</dbReference>
<evidence type="ECO:0000313" key="3">
    <source>
        <dbReference type="Proteomes" id="UP000467840"/>
    </source>
</evidence>
<dbReference type="AlphaFoldDB" id="A0A6A6MVP7"/>
<dbReference type="GO" id="GO:0006897">
    <property type="term" value="P:endocytosis"/>
    <property type="evidence" value="ECO:0007669"/>
    <property type="project" value="InterPro"/>
</dbReference>
<reference evidence="2 3" key="1">
    <citation type="journal article" date="2020" name="Mol. Plant">
        <title>The Chromosome-Based Rubber Tree Genome Provides New Insights into Spurge Genome Evolution and Rubber Biosynthesis.</title>
        <authorList>
            <person name="Liu J."/>
            <person name="Shi C."/>
            <person name="Shi C.C."/>
            <person name="Li W."/>
            <person name="Zhang Q.J."/>
            <person name="Zhang Y."/>
            <person name="Li K."/>
            <person name="Lu H.F."/>
            <person name="Shi C."/>
            <person name="Zhu S.T."/>
            <person name="Xiao Z.Y."/>
            <person name="Nan H."/>
            <person name="Yue Y."/>
            <person name="Zhu X.G."/>
            <person name="Wu Y."/>
            <person name="Hong X.N."/>
            <person name="Fan G.Y."/>
            <person name="Tong Y."/>
            <person name="Zhang D."/>
            <person name="Mao C.L."/>
            <person name="Liu Y.L."/>
            <person name="Hao S.J."/>
            <person name="Liu W.Q."/>
            <person name="Lv M.Q."/>
            <person name="Zhang H.B."/>
            <person name="Liu Y."/>
            <person name="Hu-Tang G.R."/>
            <person name="Wang J.P."/>
            <person name="Wang J.H."/>
            <person name="Sun Y.H."/>
            <person name="Ni S.B."/>
            <person name="Chen W.B."/>
            <person name="Zhang X.C."/>
            <person name="Jiao Y.N."/>
            <person name="Eichler E.E."/>
            <person name="Li G.H."/>
            <person name="Liu X."/>
            <person name="Gao L.Z."/>
        </authorList>
    </citation>
    <scope>NUCLEOTIDE SEQUENCE [LARGE SCALE GENOMIC DNA]</scope>
    <source>
        <strain evidence="3">cv. GT1</strain>
        <tissue evidence="2">Leaf</tissue>
    </source>
</reference>
<name>A0A6A6MVP7_HEVBR</name>
<evidence type="ECO:0000313" key="2">
    <source>
        <dbReference type="EMBL" id="KAF2316458.1"/>
    </source>
</evidence>
<proteinExistence type="predicted"/>
<gene>
    <name evidence="2" type="ORF">GH714_041799</name>
</gene>
<keyword evidence="3" id="KW-1185">Reference proteome</keyword>
<evidence type="ECO:0000256" key="1">
    <source>
        <dbReference type="SAM" id="MobiDB-lite"/>
    </source>
</evidence>